<evidence type="ECO:0000259" key="3">
    <source>
        <dbReference type="Pfam" id="PF00501"/>
    </source>
</evidence>
<protein>
    <submittedName>
        <fullName evidence="5">Long-chain-fatty-acid--CoA ligase</fullName>
    </submittedName>
</protein>
<dbReference type="PROSITE" id="PS00455">
    <property type="entry name" value="AMP_BINDING"/>
    <property type="match status" value="1"/>
</dbReference>
<organism evidence="5 6">
    <name type="scientific">Streptomyces spongiae</name>
    <dbReference type="NCBI Taxonomy" id="565072"/>
    <lineage>
        <taxon>Bacteria</taxon>
        <taxon>Bacillati</taxon>
        <taxon>Actinomycetota</taxon>
        <taxon>Actinomycetes</taxon>
        <taxon>Kitasatosporales</taxon>
        <taxon>Streptomycetaceae</taxon>
        <taxon>Streptomyces</taxon>
    </lineage>
</organism>
<dbReference type="PANTHER" id="PTHR43767">
    <property type="entry name" value="LONG-CHAIN-FATTY-ACID--COA LIGASE"/>
    <property type="match status" value="1"/>
</dbReference>
<dbReference type="InterPro" id="IPR045851">
    <property type="entry name" value="AMP-bd_C_sf"/>
</dbReference>
<dbReference type="Pfam" id="PF00501">
    <property type="entry name" value="AMP-binding"/>
    <property type="match status" value="1"/>
</dbReference>
<evidence type="ECO:0000256" key="2">
    <source>
        <dbReference type="ARBA" id="ARBA00022598"/>
    </source>
</evidence>
<dbReference type="NCBIfam" id="NF006182">
    <property type="entry name" value="PRK08316.1"/>
    <property type="match status" value="1"/>
</dbReference>
<accession>A0A5N8X9J3</accession>
<dbReference type="InterPro" id="IPR020845">
    <property type="entry name" value="AMP-binding_CS"/>
</dbReference>
<dbReference type="Pfam" id="PF13193">
    <property type="entry name" value="AMP-binding_C"/>
    <property type="match status" value="1"/>
</dbReference>
<dbReference type="NCBIfam" id="NF004837">
    <property type="entry name" value="PRK06187.1"/>
    <property type="match status" value="1"/>
</dbReference>
<feature type="domain" description="AMP-binding enzyme C-terminal" evidence="4">
    <location>
        <begin position="440"/>
        <end position="515"/>
    </location>
</feature>
<reference evidence="5 6" key="1">
    <citation type="submission" date="2019-07" db="EMBL/GenBank/DDBJ databases">
        <title>New species of Amycolatopsis and Streptomyces.</title>
        <authorList>
            <person name="Duangmal K."/>
            <person name="Teo W.F.A."/>
            <person name="Lipun K."/>
        </authorList>
    </citation>
    <scope>NUCLEOTIDE SEQUENCE [LARGE SCALE GENOMIC DNA]</scope>
    <source>
        <strain evidence="5 6">NBRC 106415</strain>
    </source>
</reference>
<evidence type="ECO:0000256" key="1">
    <source>
        <dbReference type="ARBA" id="ARBA00006432"/>
    </source>
</evidence>
<keyword evidence="6" id="KW-1185">Reference proteome</keyword>
<dbReference type="SUPFAM" id="SSF56801">
    <property type="entry name" value="Acetyl-CoA synthetase-like"/>
    <property type="match status" value="1"/>
</dbReference>
<dbReference type="Proteomes" id="UP000400924">
    <property type="component" value="Unassembled WGS sequence"/>
</dbReference>
<dbReference type="CDD" id="cd17631">
    <property type="entry name" value="FACL_FadD13-like"/>
    <property type="match status" value="1"/>
</dbReference>
<evidence type="ECO:0000313" key="5">
    <source>
        <dbReference type="EMBL" id="MPY56047.1"/>
    </source>
</evidence>
<comment type="similarity">
    <text evidence="1">Belongs to the ATP-dependent AMP-binding enzyme family.</text>
</comment>
<dbReference type="Gene3D" id="3.40.50.12780">
    <property type="entry name" value="N-terminal domain of ligase-like"/>
    <property type="match status" value="1"/>
</dbReference>
<dbReference type="AlphaFoldDB" id="A0A5N8X9J3"/>
<dbReference type="OrthoDB" id="9803968at2"/>
<dbReference type="GO" id="GO:0016878">
    <property type="term" value="F:acid-thiol ligase activity"/>
    <property type="evidence" value="ECO:0007669"/>
    <property type="project" value="UniProtKB-ARBA"/>
</dbReference>
<dbReference type="PANTHER" id="PTHR43767:SF1">
    <property type="entry name" value="NONRIBOSOMAL PEPTIDE SYNTHASE PES1 (EUROFUNG)-RELATED"/>
    <property type="match status" value="1"/>
</dbReference>
<dbReference type="FunFam" id="3.30.300.30:FF:000008">
    <property type="entry name" value="2,3-dihydroxybenzoate-AMP ligase"/>
    <property type="match status" value="1"/>
</dbReference>
<dbReference type="InterPro" id="IPR025110">
    <property type="entry name" value="AMP-bd_C"/>
</dbReference>
<dbReference type="InterPro" id="IPR050237">
    <property type="entry name" value="ATP-dep_AMP-bd_enzyme"/>
</dbReference>
<proteinExistence type="inferred from homology"/>
<keyword evidence="2 5" id="KW-0436">Ligase</keyword>
<dbReference type="EMBL" id="VJZC01000007">
    <property type="protein sequence ID" value="MPY56047.1"/>
    <property type="molecule type" value="Genomic_DNA"/>
</dbReference>
<dbReference type="InterPro" id="IPR000873">
    <property type="entry name" value="AMP-dep_synth/lig_dom"/>
</dbReference>
<dbReference type="RefSeq" id="WP_152769528.1">
    <property type="nucleotide sequence ID" value="NZ_VJZC01000007.1"/>
</dbReference>
<name>A0A5N8X9J3_9ACTN</name>
<dbReference type="Gene3D" id="3.30.300.30">
    <property type="match status" value="1"/>
</dbReference>
<sequence>MFSDELTQRIAQVRSASLGDLLSRSTARVPDKTAIVYRDLRQTYAELDKTVNRTANALANRGVRKGHRVALLSHNNHAYVVLYFALARLGAVSVPVNFMLTAGEVAYVLDHSGAAGLVVEDALLPVAEQALEEAALTGTVTVRGVIHDSGLPTPAGWESVEDWMAYDDSSAPNVFVAEDDLAQLIYTSGTESRPKGAMLSARSLIAQYVTCAVDGEMSGDDIEVHALPLFHCAQLHCFLTPGIYLGATNIVLPGADAATILRTVEAERATKLFCPPTVWISLLRHPEFDQRDLSSLRKGYYGASIMPVEVLKEIGERLPDVRLFNFYGQTEMSPVATILKPEDQVRKAGSAGRPGLNVETLVVDDATRPVPPGQVGEIVHRSPHAMLGYWNDPERTDAAFAGGWFHSGDLGVMDSEGYLTVVDRKKDMIKSGGENVASREVEEVLYQHPAVAETAVFGLPHPQWIEAVTAVVVLRDGASATAEELIAHCRQSLAGFKSPKHIEFAEQLPKNASGKILKRELRTSARAPWMSDAWCTVSGDAPLADNPSVARTLSPGCICSDRPRRRPFDRWWGLSLSGTSET</sequence>
<evidence type="ECO:0000313" key="6">
    <source>
        <dbReference type="Proteomes" id="UP000400924"/>
    </source>
</evidence>
<feature type="domain" description="AMP-dependent synthetase/ligase" evidence="3">
    <location>
        <begin position="24"/>
        <end position="390"/>
    </location>
</feature>
<gene>
    <name evidence="5" type="ORF">FNH08_02285</name>
</gene>
<comment type="caution">
    <text evidence="5">The sequence shown here is derived from an EMBL/GenBank/DDBJ whole genome shotgun (WGS) entry which is preliminary data.</text>
</comment>
<dbReference type="InterPro" id="IPR042099">
    <property type="entry name" value="ANL_N_sf"/>
</dbReference>
<evidence type="ECO:0000259" key="4">
    <source>
        <dbReference type="Pfam" id="PF13193"/>
    </source>
</evidence>